<dbReference type="EMBL" id="KB706861">
    <property type="protein sequence ID" value="EMR65490.1"/>
    <property type="molecule type" value="Genomic_DNA"/>
</dbReference>
<evidence type="ECO:0000256" key="1">
    <source>
        <dbReference type="SAM" id="MobiDB-lite"/>
    </source>
</evidence>
<evidence type="ECO:0000313" key="3">
    <source>
        <dbReference type="Proteomes" id="UP000012174"/>
    </source>
</evidence>
<feature type="compositionally biased region" description="Low complexity" evidence="1">
    <location>
        <begin position="17"/>
        <end position="26"/>
    </location>
</feature>
<dbReference type="AlphaFoldDB" id="M7TFK0"/>
<evidence type="ECO:0000313" key="2">
    <source>
        <dbReference type="EMBL" id="EMR65490.1"/>
    </source>
</evidence>
<name>M7TFK0_EUTLA</name>
<dbReference type="KEGG" id="ela:UCREL1_7542"/>
<dbReference type="Proteomes" id="UP000012174">
    <property type="component" value="Unassembled WGS sequence"/>
</dbReference>
<protein>
    <recommendedName>
        <fullName evidence="4">PPPDE domain-containing protein</fullName>
    </recommendedName>
</protein>
<feature type="region of interest" description="Disordered" evidence="1">
    <location>
        <begin position="1"/>
        <end position="28"/>
    </location>
</feature>
<gene>
    <name evidence="2" type="ORF">UCREL1_7542</name>
</gene>
<keyword evidence="3" id="KW-1185">Reference proteome</keyword>
<evidence type="ECO:0008006" key="4">
    <source>
        <dbReference type="Google" id="ProtNLM"/>
    </source>
</evidence>
<reference evidence="3" key="1">
    <citation type="journal article" date="2013" name="Genome Announc.">
        <title>Draft genome sequence of the grapevine dieback fungus Eutypa lata UCR-EL1.</title>
        <authorList>
            <person name="Blanco-Ulate B."/>
            <person name="Rolshausen P.E."/>
            <person name="Cantu D."/>
        </authorList>
    </citation>
    <scope>NUCLEOTIDE SEQUENCE [LARGE SCALE GENOMIC DNA]</scope>
    <source>
        <strain evidence="3">UCR-EL1</strain>
    </source>
</reference>
<proteinExistence type="predicted"/>
<sequence length="207" mass="24204">MDHTSTSSQEIADGRNSDSSTDSGNKSSRRHTRELWWTRRPLKNFWPLSLLWLDDLDDDARRQLLCHSGLRVGDDKLWQLAKRGGSQDGAQYEASEDTPWHIPRFLNPWQDMFLGFTNLTDGELRLCSEDALGDMDYHHRRYRVLRNNCHWYVHNMCLAIAKRDQTFDPESDASYWKKFRKLLQDVGDLDKTGLVSKLEGWWNGSLS</sequence>
<feature type="compositionally biased region" description="Polar residues" evidence="1">
    <location>
        <begin position="1"/>
        <end position="10"/>
    </location>
</feature>
<accession>M7TFK0</accession>
<dbReference type="HOGENOM" id="CLU_1326373_0_0_1"/>
<organism evidence="2 3">
    <name type="scientific">Eutypa lata (strain UCR-EL1)</name>
    <name type="common">Grapevine dieback disease fungus</name>
    <name type="synonym">Eutypa armeniacae</name>
    <dbReference type="NCBI Taxonomy" id="1287681"/>
    <lineage>
        <taxon>Eukaryota</taxon>
        <taxon>Fungi</taxon>
        <taxon>Dikarya</taxon>
        <taxon>Ascomycota</taxon>
        <taxon>Pezizomycotina</taxon>
        <taxon>Sordariomycetes</taxon>
        <taxon>Xylariomycetidae</taxon>
        <taxon>Xylariales</taxon>
        <taxon>Diatrypaceae</taxon>
        <taxon>Eutypa</taxon>
    </lineage>
</organism>